<reference evidence="5 6" key="1">
    <citation type="submission" date="2021-04" db="EMBL/GenBank/DDBJ databases">
        <title>Complete genome sequencing of Allochromatium tepidum strain NZ.</title>
        <authorList>
            <person name="Tsukatani Y."/>
            <person name="Mori H."/>
        </authorList>
    </citation>
    <scope>NUCLEOTIDE SEQUENCE [LARGE SCALE GENOMIC DNA]</scope>
    <source>
        <strain evidence="5 6">NZ</strain>
    </source>
</reference>
<protein>
    <recommendedName>
        <fullName evidence="4">PAS domain-containing protein</fullName>
    </recommendedName>
</protein>
<dbReference type="Pfam" id="PF08448">
    <property type="entry name" value="PAS_4"/>
    <property type="match status" value="1"/>
</dbReference>
<dbReference type="InterPro" id="IPR000014">
    <property type="entry name" value="PAS"/>
</dbReference>
<keyword evidence="1" id="KW-0285">Flavoprotein</keyword>
<dbReference type="NCBIfam" id="TIGR00229">
    <property type="entry name" value="sensory_box"/>
    <property type="match status" value="2"/>
</dbReference>
<dbReference type="Gene3D" id="3.30.450.20">
    <property type="entry name" value="PAS domain"/>
    <property type="match status" value="2"/>
</dbReference>
<accession>A0ABM7QJV7</accession>
<evidence type="ECO:0000256" key="1">
    <source>
        <dbReference type="ARBA" id="ARBA00022630"/>
    </source>
</evidence>
<name>A0ABM7QJV7_9GAMM</name>
<gene>
    <name evidence="5" type="ORF">Atep_06960</name>
</gene>
<dbReference type="PANTHER" id="PTHR47429">
    <property type="entry name" value="PROTEIN TWIN LOV 1"/>
    <property type="match status" value="1"/>
</dbReference>
<dbReference type="InterPro" id="IPR013656">
    <property type="entry name" value="PAS_4"/>
</dbReference>
<organism evidence="5 6">
    <name type="scientific">Allochromatium tepidum</name>
    <dbReference type="NCBI Taxonomy" id="553982"/>
    <lineage>
        <taxon>Bacteria</taxon>
        <taxon>Pseudomonadati</taxon>
        <taxon>Pseudomonadota</taxon>
        <taxon>Gammaproteobacteria</taxon>
        <taxon>Chromatiales</taxon>
        <taxon>Chromatiaceae</taxon>
        <taxon>Allochromatium</taxon>
    </lineage>
</organism>
<dbReference type="SUPFAM" id="SSF55785">
    <property type="entry name" value="PYP-like sensor domain (PAS domain)"/>
    <property type="match status" value="2"/>
</dbReference>
<dbReference type="InterPro" id="IPR035965">
    <property type="entry name" value="PAS-like_dom_sf"/>
</dbReference>
<dbReference type="SMART" id="SM00091">
    <property type="entry name" value="PAS"/>
    <property type="match status" value="2"/>
</dbReference>
<feature type="domain" description="PAS" evidence="4">
    <location>
        <begin position="137"/>
        <end position="210"/>
    </location>
</feature>
<dbReference type="PANTHER" id="PTHR47429:SF8">
    <property type="entry name" value="PHOTOTROPIN-1-LIKE"/>
    <property type="match status" value="1"/>
</dbReference>
<dbReference type="PROSITE" id="PS50112">
    <property type="entry name" value="PAS"/>
    <property type="match status" value="1"/>
</dbReference>
<keyword evidence="3" id="KW-0157">Chromophore</keyword>
<keyword evidence="6" id="KW-1185">Reference proteome</keyword>
<sequence length="241" mass="26472">MDTKDTFMPYEAIDAGALLASLHAGVVVHGQGTEILYANPRALELLRLTANQALGKAAPDPDWRFLDEHKRLLPVDQYPVNRVLAGGEAVINQILGIVDSRSKDVTWVLANAYPERDPGGTIAKVVVSFIDITSEKQDIPFEQIVAYAGDPVVVTEADPVVGNGPRILYVNDAFTDLTGYTPEEVIGKTPHILQGEHTDPEARKRIRQALIDRVPICEQIVNYTKGGQEYWVVTVQTPTSF</sequence>
<evidence type="ECO:0000256" key="3">
    <source>
        <dbReference type="ARBA" id="ARBA00022991"/>
    </source>
</evidence>
<proteinExistence type="predicted"/>
<dbReference type="CDD" id="cd00130">
    <property type="entry name" value="PAS"/>
    <property type="match status" value="2"/>
</dbReference>
<dbReference type="Pfam" id="PF13426">
    <property type="entry name" value="PAS_9"/>
    <property type="match status" value="1"/>
</dbReference>
<evidence type="ECO:0000313" key="6">
    <source>
        <dbReference type="Proteomes" id="UP000680679"/>
    </source>
</evidence>
<keyword evidence="2" id="KW-0288">FMN</keyword>
<dbReference type="Proteomes" id="UP000680679">
    <property type="component" value="Chromosome"/>
</dbReference>
<dbReference type="RefSeq" id="WP_213380301.1">
    <property type="nucleotide sequence ID" value="NZ_AP024563.1"/>
</dbReference>
<evidence type="ECO:0000256" key="2">
    <source>
        <dbReference type="ARBA" id="ARBA00022643"/>
    </source>
</evidence>
<dbReference type="EMBL" id="AP024563">
    <property type="protein sequence ID" value="BCU06019.1"/>
    <property type="molecule type" value="Genomic_DNA"/>
</dbReference>
<evidence type="ECO:0000259" key="4">
    <source>
        <dbReference type="PROSITE" id="PS50112"/>
    </source>
</evidence>
<evidence type="ECO:0000313" key="5">
    <source>
        <dbReference type="EMBL" id="BCU06019.1"/>
    </source>
</evidence>